<reference evidence="1" key="2">
    <citation type="journal article" date="2015" name="Fish Shellfish Immunol.">
        <title>Early steps in the European eel (Anguilla anguilla)-Vibrio vulnificus interaction in the gills: Role of the RtxA13 toxin.</title>
        <authorList>
            <person name="Callol A."/>
            <person name="Pajuelo D."/>
            <person name="Ebbesson L."/>
            <person name="Teles M."/>
            <person name="MacKenzie S."/>
            <person name="Amaro C."/>
        </authorList>
    </citation>
    <scope>NUCLEOTIDE SEQUENCE</scope>
</reference>
<evidence type="ECO:0000313" key="1">
    <source>
        <dbReference type="EMBL" id="JAI00841.1"/>
    </source>
</evidence>
<proteinExistence type="predicted"/>
<dbReference type="EMBL" id="GBXM01007737">
    <property type="protein sequence ID" value="JAI00841.1"/>
    <property type="molecule type" value="Transcribed_RNA"/>
</dbReference>
<dbReference type="AlphaFoldDB" id="A0A0E9XG88"/>
<accession>A0A0E9XG88</accession>
<sequence>MIFSMQWKADLSLRSLVYSSCFIFFVCQKPVLQQQTRLKASQHFYFTRNARTGMSE</sequence>
<protein>
    <submittedName>
        <fullName evidence="1">Uncharacterized protein</fullName>
    </submittedName>
</protein>
<organism evidence="1">
    <name type="scientific">Anguilla anguilla</name>
    <name type="common">European freshwater eel</name>
    <name type="synonym">Muraena anguilla</name>
    <dbReference type="NCBI Taxonomy" id="7936"/>
    <lineage>
        <taxon>Eukaryota</taxon>
        <taxon>Metazoa</taxon>
        <taxon>Chordata</taxon>
        <taxon>Craniata</taxon>
        <taxon>Vertebrata</taxon>
        <taxon>Euteleostomi</taxon>
        <taxon>Actinopterygii</taxon>
        <taxon>Neopterygii</taxon>
        <taxon>Teleostei</taxon>
        <taxon>Anguilliformes</taxon>
        <taxon>Anguillidae</taxon>
        <taxon>Anguilla</taxon>
    </lineage>
</organism>
<name>A0A0E9XG88_ANGAN</name>
<reference evidence="1" key="1">
    <citation type="submission" date="2014-11" db="EMBL/GenBank/DDBJ databases">
        <authorList>
            <person name="Amaro Gonzalez C."/>
        </authorList>
    </citation>
    <scope>NUCLEOTIDE SEQUENCE</scope>
</reference>